<dbReference type="AlphaFoldDB" id="A3V5Y9"/>
<evidence type="ECO:0000313" key="2">
    <source>
        <dbReference type="EMBL" id="EAQ06313.1"/>
    </source>
</evidence>
<feature type="region of interest" description="Disordered" evidence="1">
    <location>
        <begin position="20"/>
        <end position="52"/>
    </location>
</feature>
<accession>A3V5Y9</accession>
<feature type="compositionally biased region" description="Low complexity" evidence="1">
    <location>
        <begin position="39"/>
        <end position="50"/>
    </location>
</feature>
<dbReference type="HOGENOM" id="CLU_2862448_0_0_5"/>
<organism evidence="2 3">
    <name type="scientific">Yoonia vestfoldensis SKA53</name>
    <dbReference type="NCBI Taxonomy" id="314232"/>
    <lineage>
        <taxon>Bacteria</taxon>
        <taxon>Pseudomonadati</taxon>
        <taxon>Pseudomonadota</taxon>
        <taxon>Alphaproteobacteria</taxon>
        <taxon>Rhodobacterales</taxon>
        <taxon>Paracoccaceae</taxon>
        <taxon>Yoonia</taxon>
    </lineage>
</organism>
<comment type="caution">
    <text evidence="2">The sequence shown here is derived from an EMBL/GenBank/DDBJ whole genome shotgun (WGS) entry which is preliminary data.</text>
</comment>
<protein>
    <submittedName>
        <fullName evidence="2">Uncharacterized protein</fullName>
    </submittedName>
</protein>
<dbReference type="Proteomes" id="UP000004507">
    <property type="component" value="Unassembled WGS sequence"/>
</dbReference>
<dbReference type="EMBL" id="AAMS01000005">
    <property type="protein sequence ID" value="EAQ06313.1"/>
    <property type="molecule type" value="Genomic_DNA"/>
</dbReference>
<reference evidence="2 3" key="1">
    <citation type="submission" date="2006-01" db="EMBL/GenBank/DDBJ databases">
        <authorList>
            <person name="Hagstrom A."/>
            <person name="Ferriera S."/>
            <person name="Johnson J."/>
            <person name="Kravitz S."/>
            <person name="Halpern A."/>
            <person name="Remington K."/>
            <person name="Beeson K."/>
            <person name="Tran B."/>
            <person name="Rogers Y.-H."/>
            <person name="Friedman R."/>
            <person name="Venter J.C."/>
        </authorList>
    </citation>
    <scope>NUCLEOTIDE SEQUENCE [LARGE SCALE GENOMIC DNA]</scope>
    <source>
        <strain evidence="2 3">SKA53</strain>
    </source>
</reference>
<dbReference type="eggNOG" id="ENOG502ZFIB">
    <property type="taxonomic scope" value="Bacteria"/>
</dbReference>
<sequence length="64" mass="6963">MATMIADEARDIDGVKVKTVQPKRAKQLPTLPILNSANTPKPTQTAPTQQDFEPIQAIKPIAPK</sequence>
<proteinExistence type="predicted"/>
<name>A3V5Y9_9RHOB</name>
<keyword evidence="3" id="KW-1185">Reference proteome</keyword>
<gene>
    <name evidence="2" type="ORF">SKA53_04478</name>
</gene>
<evidence type="ECO:0000256" key="1">
    <source>
        <dbReference type="SAM" id="MobiDB-lite"/>
    </source>
</evidence>
<evidence type="ECO:0000313" key="3">
    <source>
        <dbReference type="Proteomes" id="UP000004507"/>
    </source>
</evidence>